<sequence length="77" mass="8682">MFTAYRKQQRFLWAVSLLPVRDPRDQDIEAQQRRCSEKAITCGPTKSARGGFGASSVLQMEGPLINTLPWFGLPPEM</sequence>
<organism evidence="1 2">
    <name type="scientific">Liparis tanakae</name>
    <name type="common">Tanaka's snailfish</name>
    <dbReference type="NCBI Taxonomy" id="230148"/>
    <lineage>
        <taxon>Eukaryota</taxon>
        <taxon>Metazoa</taxon>
        <taxon>Chordata</taxon>
        <taxon>Craniata</taxon>
        <taxon>Vertebrata</taxon>
        <taxon>Euteleostomi</taxon>
        <taxon>Actinopterygii</taxon>
        <taxon>Neopterygii</taxon>
        <taxon>Teleostei</taxon>
        <taxon>Neoteleostei</taxon>
        <taxon>Acanthomorphata</taxon>
        <taxon>Eupercaria</taxon>
        <taxon>Perciformes</taxon>
        <taxon>Cottioidei</taxon>
        <taxon>Cottales</taxon>
        <taxon>Liparidae</taxon>
        <taxon>Liparis</taxon>
    </lineage>
</organism>
<evidence type="ECO:0000313" key="2">
    <source>
        <dbReference type="Proteomes" id="UP000314294"/>
    </source>
</evidence>
<dbReference type="AlphaFoldDB" id="A0A4Z2I625"/>
<reference evidence="1 2" key="1">
    <citation type="submission" date="2019-03" db="EMBL/GenBank/DDBJ databases">
        <title>First draft genome of Liparis tanakae, snailfish: a comprehensive survey of snailfish specific genes.</title>
        <authorList>
            <person name="Kim W."/>
            <person name="Song I."/>
            <person name="Jeong J.-H."/>
            <person name="Kim D."/>
            <person name="Kim S."/>
            <person name="Ryu S."/>
            <person name="Song J.Y."/>
            <person name="Lee S.K."/>
        </authorList>
    </citation>
    <scope>NUCLEOTIDE SEQUENCE [LARGE SCALE GENOMIC DNA]</scope>
    <source>
        <tissue evidence="1">Muscle</tissue>
    </source>
</reference>
<dbReference type="Proteomes" id="UP000314294">
    <property type="component" value="Unassembled WGS sequence"/>
</dbReference>
<dbReference type="EMBL" id="SRLO01000124">
    <property type="protein sequence ID" value="TNN73487.1"/>
    <property type="molecule type" value="Genomic_DNA"/>
</dbReference>
<name>A0A4Z2I625_9TELE</name>
<comment type="caution">
    <text evidence="1">The sequence shown here is derived from an EMBL/GenBank/DDBJ whole genome shotgun (WGS) entry which is preliminary data.</text>
</comment>
<evidence type="ECO:0000313" key="1">
    <source>
        <dbReference type="EMBL" id="TNN73487.1"/>
    </source>
</evidence>
<accession>A0A4Z2I625</accession>
<gene>
    <name evidence="1" type="ORF">EYF80_016277</name>
</gene>
<protein>
    <submittedName>
        <fullName evidence="1">Uncharacterized protein</fullName>
    </submittedName>
</protein>
<keyword evidence="2" id="KW-1185">Reference proteome</keyword>
<proteinExistence type="predicted"/>